<reference evidence="2" key="1">
    <citation type="submission" date="2021-03" db="EMBL/GenBank/DDBJ databases">
        <title>Taxonomic study of Clostridium polyendosporum from meadow-gley soil under rice.</title>
        <authorList>
            <person name="Kobayashi H."/>
            <person name="Tanizawa Y."/>
            <person name="Yagura M."/>
        </authorList>
    </citation>
    <scope>NUCLEOTIDE SEQUENCE</scope>
    <source>
        <strain evidence="2">JCM 30710</strain>
    </source>
</reference>
<keyword evidence="1" id="KW-1133">Transmembrane helix</keyword>
<evidence type="ECO:0000313" key="2">
    <source>
        <dbReference type="EMBL" id="GIM29009.1"/>
    </source>
</evidence>
<keyword evidence="1" id="KW-0812">Transmembrane</keyword>
<dbReference type="AlphaFoldDB" id="A0A919VEC6"/>
<protein>
    <submittedName>
        <fullName evidence="2">Uncharacterized protein</fullName>
    </submittedName>
</protein>
<evidence type="ECO:0000313" key="3">
    <source>
        <dbReference type="Proteomes" id="UP000679179"/>
    </source>
</evidence>
<dbReference type="RefSeq" id="WP_212903725.1">
    <property type="nucleotide sequence ID" value="NZ_BOPZ01000012.1"/>
</dbReference>
<keyword evidence="3" id="KW-1185">Reference proteome</keyword>
<feature type="transmembrane region" description="Helical" evidence="1">
    <location>
        <begin position="6"/>
        <end position="26"/>
    </location>
</feature>
<name>A0A919VEC6_9CLOT</name>
<feature type="transmembrane region" description="Helical" evidence="1">
    <location>
        <begin position="74"/>
        <end position="93"/>
    </location>
</feature>
<proteinExistence type="predicted"/>
<keyword evidence="1" id="KW-0472">Membrane</keyword>
<comment type="caution">
    <text evidence="2">The sequence shown here is derived from an EMBL/GenBank/DDBJ whole genome shotgun (WGS) entry which is preliminary data.</text>
</comment>
<evidence type="ECO:0000256" key="1">
    <source>
        <dbReference type="SAM" id="Phobius"/>
    </source>
</evidence>
<accession>A0A919VEC6</accession>
<organism evidence="2 3">
    <name type="scientific">Clostridium polyendosporum</name>
    <dbReference type="NCBI Taxonomy" id="69208"/>
    <lineage>
        <taxon>Bacteria</taxon>
        <taxon>Bacillati</taxon>
        <taxon>Bacillota</taxon>
        <taxon>Clostridia</taxon>
        <taxon>Eubacteriales</taxon>
        <taxon>Clostridiaceae</taxon>
        <taxon>Clostridium</taxon>
    </lineage>
</organism>
<sequence length="174" mass="20574">MYANIVTFSVIAIFILNAVFDFYNYLKFQSNYSKEEYKVIQPPTFFLAFHYASSIILFIIFLTASYYSDKNFNLFNIIEVFIICLCYLLTFIINSKLYLTKDGVMVNGGIHKNKGFKLPWNKISSWEFKSSKGLFILKYQNRLGKSKSFDFRVRDELRDDILSFINKYISHKKV</sequence>
<feature type="transmembrane region" description="Helical" evidence="1">
    <location>
        <begin position="47"/>
        <end position="68"/>
    </location>
</feature>
<gene>
    <name evidence="2" type="ORF">CPJCM30710_16750</name>
</gene>
<dbReference type="Proteomes" id="UP000679179">
    <property type="component" value="Unassembled WGS sequence"/>
</dbReference>
<dbReference type="EMBL" id="BOPZ01000012">
    <property type="protein sequence ID" value="GIM29009.1"/>
    <property type="molecule type" value="Genomic_DNA"/>
</dbReference>